<evidence type="ECO:0000256" key="2">
    <source>
        <dbReference type="ARBA" id="ARBA00023015"/>
    </source>
</evidence>
<feature type="compositionally biased region" description="Polar residues" evidence="5">
    <location>
        <begin position="1233"/>
        <end position="1266"/>
    </location>
</feature>
<dbReference type="InterPro" id="IPR036388">
    <property type="entry name" value="WH-like_DNA-bd_sf"/>
</dbReference>
<feature type="compositionally biased region" description="Low complexity" evidence="5">
    <location>
        <begin position="779"/>
        <end position="799"/>
    </location>
</feature>
<dbReference type="PROSITE" id="PS51526">
    <property type="entry name" value="RFX_DBD"/>
    <property type="match status" value="1"/>
</dbReference>
<dbReference type="GO" id="GO:0006355">
    <property type="term" value="P:regulation of DNA-templated transcription"/>
    <property type="evidence" value="ECO:0007669"/>
    <property type="project" value="InterPro"/>
</dbReference>
<feature type="compositionally biased region" description="Low complexity" evidence="5">
    <location>
        <begin position="1410"/>
        <end position="1428"/>
    </location>
</feature>
<keyword evidence="8" id="KW-1185">Reference proteome</keyword>
<feature type="compositionally biased region" description="Polar residues" evidence="5">
    <location>
        <begin position="1204"/>
        <end position="1214"/>
    </location>
</feature>
<feature type="compositionally biased region" description="Polar residues" evidence="5">
    <location>
        <begin position="800"/>
        <end position="832"/>
    </location>
</feature>
<sequence>MDFNSPNDYNKLVLSLLSGLPNEVDFAINVCTLLSNESKHAMQLEKDPKIITLLLANAGVFDDRSFSTVFGEEWREKTDRDFVKFWKDIVDDNEVRDLISDRNKSHEDTSGEWIWESLFHPPRKLGINDIEGQRVLQIAVILRNLSFEEGNVKLLAANRTCLRFLLLSAHSHFISLRQLGLDTLGNIAAELLLDPVDFKTTHLMFHTVTKCLMSRDRFLKMRGMEILGNLCKAEDNGVLICEYVDQDSYREIICHLTLPDVLLVTSTLEVLYMLTEMGDIACTKIAKMFGPDALAAVKLVEHPSSSHQVLSEIRPQAIEQVQTQAHVASGPASRTVVTQHAAPPPGIVEIDSEKFACQWLNAHFEVNPDCSVSRAEMYSEYLSTCSKLARGGILTSTGFYRTVFPNHTVKRVEDSSNSGQAHIHVIGVKRRAIPLPIQMYYQQQPVSTPVVRVAHGSQAVGTHFQRTPVANQPSNLTATQMSFPVQGVHTVAQTVSRIPPNSSVHTHQQQNAPVTVIQNKAPIPCEVVKATVIQNSMPQTAVPVSVALGGGPAQSSVVQNHSTGPQPVTVVNSQTLLHHPSVMPQPSSLHTVVPGQIPSGTPVTVIQQTVPQSHIFGRVQNIPACTSTVSQGQQLITTSPQPMHTSSQQTAAGSQPQDTVIIAPPQYVTTSASNIVSATSVQNFQVATGQVVTIAGVPSPQPSRVGFQNIAPKPLPSQQVSSTVVQQPIQQPQQPTQQSVVIVSQPAQQGQTYAPAIHQIVLANPAALPAGQTVQLTGQPNITPSSSPSPVPSTNNQVPTAMSSSSTLQSQGPPPTVSQMLSVKRQQQQQHSPAPPTQQVQVQVQQPQQVQMQVQPQQTNAGVAQPASNESSLIKQLLLPKRGPSTPGGKLILPAPQIPPPNNARAPSPQVVYQVANNQAAGFGVQGQTPAQQLLVGQQNVQLVQSAIPSTGGVQTVPISNLQILPGPLISNSPATIFQGTSGNQVTITVVPNTSFATATVSQGNAAQLIAPAGISMSGAQAGAGLQVQTLPAGQSPCTTATPPFKGDKIICQKEEEAKEATGLHVHERKIEVMENPSCRQGTTNTSNGDTSESEIQVGSLLNGRKYSDSSLPPSNSGKIQSETNQCSLISNGPSLELGENGASGKQNSEQMDMQDIKSDLKKTLVNGICDFDKGDGSHLSKNIPNHKTSNHVGNGEISPVEPQGTSDATQQDTAKGDQLERVSNGPVLTLGGSPSTSSMQEASSVATQQFSGTDLPNGPLASSLNSDVPQQRPSVVVSPHSTTPVIQGHQILAVPHSGSRVSHSALSSDVRSTNGTAECKTVKRPAEDNDRDAVPGIPNKVGVRIVTISDPNNAGCSATMVAVPAGADPSTVAKVAIESAAQQKQQHPPTYIQSVVPQNTPLPPSAAVQVQGQPNSSQPSPLSASSQHADPVRKPGQNFMCLWQSCKK</sequence>
<keyword evidence="4" id="KW-0539">Nucleus</keyword>
<organism evidence="7 8">
    <name type="scientific">Myodes glareolus</name>
    <name type="common">Bank vole</name>
    <name type="synonym">Clethrionomys glareolus</name>
    <dbReference type="NCBI Taxonomy" id="447135"/>
    <lineage>
        <taxon>Eukaryota</taxon>
        <taxon>Metazoa</taxon>
        <taxon>Chordata</taxon>
        <taxon>Craniata</taxon>
        <taxon>Vertebrata</taxon>
        <taxon>Euteleostomi</taxon>
        <taxon>Mammalia</taxon>
        <taxon>Eutheria</taxon>
        <taxon>Euarchontoglires</taxon>
        <taxon>Glires</taxon>
        <taxon>Rodentia</taxon>
        <taxon>Myomorpha</taxon>
        <taxon>Muroidea</taxon>
        <taxon>Cricetidae</taxon>
        <taxon>Arvicolinae</taxon>
        <taxon>Myodes</taxon>
    </lineage>
</organism>
<dbReference type="Pfam" id="PF02257">
    <property type="entry name" value="RFX_DNA_binding"/>
    <property type="match status" value="1"/>
</dbReference>
<keyword evidence="2" id="KW-0805">Transcription regulation</keyword>
<feature type="region of interest" description="Disordered" evidence="5">
    <location>
        <begin position="638"/>
        <end position="657"/>
    </location>
</feature>
<feature type="region of interest" description="Disordered" evidence="5">
    <location>
        <begin position="1129"/>
        <end position="1151"/>
    </location>
</feature>
<evidence type="ECO:0000256" key="5">
    <source>
        <dbReference type="SAM" id="MobiDB-lite"/>
    </source>
</evidence>
<evidence type="ECO:0000256" key="3">
    <source>
        <dbReference type="ARBA" id="ARBA00023163"/>
    </source>
</evidence>
<accession>A0AAW0I145</accession>
<feature type="domain" description="RFX-type winged-helix" evidence="6">
    <location>
        <begin position="356"/>
        <end position="432"/>
    </location>
</feature>
<gene>
    <name evidence="7" type="ORF">U0070_021420</name>
</gene>
<feature type="region of interest" description="Disordered" evidence="5">
    <location>
        <begin position="776"/>
        <end position="844"/>
    </location>
</feature>
<dbReference type="InterPro" id="IPR036390">
    <property type="entry name" value="WH_DNA-bd_sf"/>
</dbReference>
<evidence type="ECO:0000313" key="8">
    <source>
        <dbReference type="Proteomes" id="UP001488838"/>
    </source>
</evidence>
<feature type="compositionally biased region" description="Polar residues" evidence="5">
    <location>
        <begin position="1180"/>
        <end position="1193"/>
    </location>
</feature>
<dbReference type="GO" id="GO:0003677">
    <property type="term" value="F:DNA binding"/>
    <property type="evidence" value="ECO:0007669"/>
    <property type="project" value="InterPro"/>
</dbReference>
<reference evidence="7 8" key="1">
    <citation type="journal article" date="2023" name="bioRxiv">
        <title>Conserved and derived expression patterns and positive selection on dental genes reveal complex evolutionary context of ever-growing rodent molars.</title>
        <authorList>
            <person name="Calamari Z.T."/>
            <person name="Song A."/>
            <person name="Cohen E."/>
            <person name="Akter M."/>
            <person name="Roy R.D."/>
            <person name="Hallikas O."/>
            <person name="Christensen M.M."/>
            <person name="Li P."/>
            <person name="Marangoni P."/>
            <person name="Jernvall J."/>
            <person name="Klein O.D."/>
        </authorList>
    </citation>
    <scope>NUCLEOTIDE SEQUENCE [LARGE SCALE GENOMIC DNA]</scope>
    <source>
        <strain evidence="7">V071</strain>
    </source>
</reference>
<feature type="region of interest" description="Disordered" evidence="5">
    <location>
        <begin position="1174"/>
        <end position="1282"/>
    </location>
</feature>
<evidence type="ECO:0000313" key="7">
    <source>
        <dbReference type="EMBL" id="KAK7808127.1"/>
    </source>
</evidence>
<dbReference type="Gene3D" id="1.10.10.10">
    <property type="entry name" value="Winged helix-like DNA-binding domain superfamily/Winged helix DNA-binding domain"/>
    <property type="match status" value="1"/>
</dbReference>
<dbReference type="Proteomes" id="UP001488838">
    <property type="component" value="Unassembled WGS sequence"/>
</dbReference>
<evidence type="ECO:0000256" key="4">
    <source>
        <dbReference type="ARBA" id="ARBA00023242"/>
    </source>
</evidence>
<protein>
    <recommendedName>
        <fullName evidence="6">RFX-type winged-helix domain-containing protein</fullName>
    </recommendedName>
</protein>
<comment type="caution">
    <text evidence="7">The sequence shown here is derived from an EMBL/GenBank/DDBJ whole genome shotgun (WGS) entry which is preliminary data.</text>
</comment>
<evidence type="ECO:0000259" key="6">
    <source>
        <dbReference type="PROSITE" id="PS51526"/>
    </source>
</evidence>
<dbReference type="InterPro" id="IPR052406">
    <property type="entry name" value="Chromatin_Remodeling_Comp"/>
</dbReference>
<dbReference type="PANTHER" id="PTHR22970:SF14">
    <property type="entry name" value="AT-RICH INTERACTIVE DOMAIN-CONTAINING PROTEIN 2"/>
    <property type="match status" value="1"/>
</dbReference>
<feature type="region of interest" description="Disordered" evidence="5">
    <location>
        <begin position="1396"/>
        <end position="1436"/>
    </location>
</feature>
<feature type="region of interest" description="Disordered" evidence="5">
    <location>
        <begin position="1071"/>
        <end position="1094"/>
    </location>
</feature>
<evidence type="ECO:0000256" key="1">
    <source>
        <dbReference type="ARBA" id="ARBA00022853"/>
    </source>
</evidence>
<feature type="compositionally biased region" description="Low complexity" evidence="5">
    <location>
        <begin position="1267"/>
        <end position="1282"/>
    </location>
</feature>
<dbReference type="PANTHER" id="PTHR22970">
    <property type="entry name" value="AT-RICH INTERACTIVE DOMAIN-CONTAINING PROTEIN 2"/>
    <property type="match status" value="1"/>
</dbReference>
<dbReference type="EMBL" id="JBBHLL010000247">
    <property type="protein sequence ID" value="KAK7808127.1"/>
    <property type="molecule type" value="Genomic_DNA"/>
</dbReference>
<proteinExistence type="predicted"/>
<dbReference type="GO" id="GO:0006325">
    <property type="term" value="P:chromatin organization"/>
    <property type="evidence" value="ECO:0007669"/>
    <property type="project" value="UniProtKB-KW"/>
</dbReference>
<feature type="compositionally biased region" description="Polar residues" evidence="5">
    <location>
        <begin position="1078"/>
        <end position="1094"/>
    </location>
</feature>
<keyword evidence="1" id="KW-0156">Chromatin regulator</keyword>
<keyword evidence="3" id="KW-0804">Transcription</keyword>
<dbReference type="SUPFAM" id="SSF48371">
    <property type="entry name" value="ARM repeat"/>
    <property type="match status" value="1"/>
</dbReference>
<dbReference type="InterPro" id="IPR003150">
    <property type="entry name" value="DNA-bd_RFX"/>
</dbReference>
<name>A0AAW0I145_MYOGA</name>
<dbReference type="InterPro" id="IPR016024">
    <property type="entry name" value="ARM-type_fold"/>
</dbReference>
<dbReference type="SUPFAM" id="SSF46785">
    <property type="entry name" value="Winged helix' DNA-binding domain"/>
    <property type="match status" value="1"/>
</dbReference>